<proteinExistence type="inferred from homology"/>
<dbReference type="SUPFAM" id="SSF53850">
    <property type="entry name" value="Periplasmic binding protein-like II"/>
    <property type="match status" value="1"/>
</dbReference>
<dbReference type="NCBIfam" id="NF045990">
    <property type="entry name" value="TransRegCbbRRhodb"/>
    <property type="match status" value="1"/>
</dbReference>
<dbReference type="GO" id="GO:0003700">
    <property type="term" value="F:DNA-binding transcription factor activity"/>
    <property type="evidence" value="ECO:0007669"/>
    <property type="project" value="InterPro"/>
</dbReference>
<dbReference type="InterPro" id="IPR036390">
    <property type="entry name" value="WH_DNA-bd_sf"/>
</dbReference>
<reference evidence="8 9" key="1">
    <citation type="submission" date="2018-09" db="EMBL/GenBank/DDBJ databases">
        <title>Profundibacter amoris BAR1 gen. nov., sp. nov., a new member of the Roseobacter clade isolated at Lokis Castle Vent Field on the Arctic Mid-Oceanic Ridge.</title>
        <authorList>
            <person name="Le Moine Bauer S."/>
            <person name="Sjoeberg A.G."/>
            <person name="L'Haridon S."/>
            <person name="Stokke R."/>
            <person name="Roalkvam I."/>
            <person name="Steen I.H."/>
            <person name="Dahle H."/>
        </authorList>
    </citation>
    <scope>NUCLEOTIDE SEQUENCE [LARGE SCALE GENOMIC DNA]</scope>
    <source>
        <strain evidence="8 9">BAR1</strain>
    </source>
</reference>
<evidence type="ECO:0000256" key="3">
    <source>
        <dbReference type="ARBA" id="ARBA00023125"/>
    </source>
</evidence>
<feature type="domain" description="HTH lysR-type" evidence="7">
    <location>
        <begin position="7"/>
        <end position="65"/>
    </location>
</feature>
<protein>
    <recommendedName>
        <fullName evidence="5">HTH-type transcriptional regulator CbbR</fullName>
    </recommendedName>
    <alternativeName>
        <fullName evidence="6">RuBisCO operon transcriptional regulator</fullName>
    </alternativeName>
</protein>
<dbReference type="AlphaFoldDB" id="A0A347UEC0"/>
<dbReference type="EMBL" id="CP032125">
    <property type="protein sequence ID" value="AXX97198.1"/>
    <property type="molecule type" value="Genomic_DNA"/>
</dbReference>
<name>A0A347UEC0_9RHOB</name>
<dbReference type="OrthoDB" id="7840053at2"/>
<dbReference type="KEGG" id="pamo:BAR1_04170"/>
<evidence type="ECO:0000256" key="4">
    <source>
        <dbReference type="ARBA" id="ARBA00023163"/>
    </source>
</evidence>
<organism evidence="8 9">
    <name type="scientific">Profundibacter amoris</name>
    <dbReference type="NCBI Taxonomy" id="2171755"/>
    <lineage>
        <taxon>Bacteria</taxon>
        <taxon>Pseudomonadati</taxon>
        <taxon>Pseudomonadota</taxon>
        <taxon>Alphaproteobacteria</taxon>
        <taxon>Rhodobacterales</taxon>
        <taxon>Paracoccaceae</taxon>
        <taxon>Profundibacter</taxon>
    </lineage>
</organism>
<keyword evidence="9" id="KW-1185">Reference proteome</keyword>
<accession>A0A347UEC0</accession>
<dbReference type="Pfam" id="PF00126">
    <property type="entry name" value="HTH_1"/>
    <property type="match status" value="1"/>
</dbReference>
<dbReference type="RefSeq" id="WP_118941856.1">
    <property type="nucleotide sequence ID" value="NZ_CP032125.1"/>
</dbReference>
<evidence type="ECO:0000313" key="8">
    <source>
        <dbReference type="EMBL" id="AXX97198.1"/>
    </source>
</evidence>
<dbReference type="Pfam" id="PF03466">
    <property type="entry name" value="LysR_substrate"/>
    <property type="match status" value="1"/>
</dbReference>
<keyword evidence="4" id="KW-0804">Transcription</keyword>
<evidence type="ECO:0000313" key="9">
    <source>
        <dbReference type="Proteomes" id="UP000261704"/>
    </source>
</evidence>
<dbReference type="InterPro" id="IPR036388">
    <property type="entry name" value="WH-like_DNA-bd_sf"/>
</dbReference>
<dbReference type="PANTHER" id="PTHR30126">
    <property type="entry name" value="HTH-TYPE TRANSCRIPTIONAL REGULATOR"/>
    <property type="match status" value="1"/>
</dbReference>
<evidence type="ECO:0000256" key="5">
    <source>
        <dbReference type="ARBA" id="ARBA00039279"/>
    </source>
</evidence>
<keyword evidence="2" id="KW-0805">Transcription regulation</keyword>
<dbReference type="PROSITE" id="PS50931">
    <property type="entry name" value="HTH_LYSR"/>
    <property type="match status" value="1"/>
</dbReference>
<evidence type="ECO:0000256" key="2">
    <source>
        <dbReference type="ARBA" id="ARBA00023015"/>
    </source>
</evidence>
<dbReference type="InterPro" id="IPR005119">
    <property type="entry name" value="LysR_subst-bd"/>
</dbReference>
<comment type="similarity">
    <text evidence="1">Belongs to the LysR transcriptional regulatory family.</text>
</comment>
<dbReference type="Proteomes" id="UP000261704">
    <property type="component" value="Chromosome"/>
</dbReference>
<evidence type="ECO:0000259" key="7">
    <source>
        <dbReference type="PROSITE" id="PS50931"/>
    </source>
</evidence>
<evidence type="ECO:0000256" key="1">
    <source>
        <dbReference type="ARBA" id="ARBA00009437"/>
    </source>
</evidence>
<dbReference type="Gene3D" id="1.10.10.10">
    <property type="entry name" value="Winged helix-like DNA-binding domain superfamily/Winged helix DNA-binding domain"/>
    <property type="match status" value="1"/>
</dbReference>
<dbReference type="GO" id="GO:0000976">
    <property type="term" value="F:transcription cis-regulatory region binding"/>
    <property type="evidence" value="ECO:0007669"/>
    <property type="project" value="TreeGrafter"/>
</dbReference>
<dbReference type="SUPFAM" id="SSF46785">
    <property type="entry name" value="Winged helix' DNA-binding domain"/>
    <property type="match status" value="1"/>
</dbReference>
<evidence type="ECO:0000256" key="6">
    <source>
        <dbReference type="ARBA" id="ARBA00043141"/>
    </source>
</evidence>
<gene>
    <name evidence="8" type="ORF">BAR1_04170</name>
</gene>
<dbReference type="PANTHER" id="PTHR30126:SF5">
    <property type="entry name" value="HTH-TYPE TRANSCRIPTIONAL ACTIVATOR CMPR"/>
    <property type="match status" value="1"/>
</dbReference>
<dbReference type="InterPro" id="IPR000847">
    <property type="entry name" value="LysR_HTH_N"/>
</dbReference>
<dbReference type="Gene3D" id="3.40.190.10">
    <property type="entry name" value="Periplasmic binding protein-like II"/>
    <property type="match status" value="2"/>
</dbReference>
<keyword evidence="3" id="KW-0238">DNA-binding</keyword>
<sequence length="307" mass="33236">MPKLDAVTFKQLRAIRAVAEHGTLSAAAEAVGLTPPAIHTQLRILEENLGCKLVDRGGAQGARLTAEGQAVLDAEVTIRIALENCMQKVRALRDGQSGVVVLGVVSTGKYFAPGLVAMLQQHYPDINVVLRVGNRDAILRALQQQSIDLAIMGRPPRAPVVETVVIGDHPHVMIAAPEHPLAGRRDISAQELLAQTFIAREEGSGTRIMMIRYLDRIGEGTPYRSIEMGTNETIKQAVIAGLGVALISQHTVTEELRSGRLMTIESAGLPIARKWFLLHRQDLRVTPAIATVHGFISDLKGSFLPKL</sequence>